<dbReference type="EMBL" id="GGEC01037482">
    <property type="protein sequence ID" value="MBX17966.1"/>
    <property type="molecule type" value="Transcribed_RNA"/>
</dbReference>
<evidence type="ECO:0000313" key="1">
    <source>
        <dbReference type="EMBL" id="MBX17966.1"/>
    </source>
</evidence>
<organism evidence="1">
    <name type="scientific">Rhizophora mucronata</name>
    <name type="common">Asiatic mangrove</name>
    <dbReference type="NCBI Taxonomy" id="61149"/>
    <lineage>
        <taxon>Eukaryota</taxon>
        <taxon>Viridiplantae</taxon>
        <taxon>Streptophyta</taxon>
        <taxon>Embryophyta</taxon>
        <taxon>Tracheophyta</taxon>
        <taxon>Spermatophyta</taxon>
        <taxon>Magnoliopsida</taxon>
        <taxon>eudicotyledons</taxon>
        <taxon>Gunneridae</taxon>
        <taxon>Pentapetalae</taxon>
        <taxon>rosids</taxon>
        <taxon>fabids</taxon>
        <taxon>Malpighiales</taxon>
        <taxon>Rhizophoraceae</taxon>
        <taxon>Rhizophora</taxon>
    </lineage>
</organism>
<dbReference type="AlphaFoldDB" id="A0A2P2LJ14"/>
<sequence length="32" mass="3750">MTKLAPFISLYMFVKVKCSQKEKMSADFYSRA</sequence>
<name>A0A2P2LJ14_RHIMU</name>
<reference evidence="1" key="1">
    <citation type="submission" date="2018-02" db="EMBL/GenBank/DDBJ databases">
        <title>Rhizophora mucronata_Transcriptome.</title>
        <authorList>
            <person name="Meera S.P."/>
            <person name="Sreeshan A."/>
            <person name="Augustine A."/>
        </authorList>
    </citation>
    <scope>NUCLEOTIDE SEQUENCE</scope>
    <source>
        <tissue evidence="1">Leaf</tissue>
    </source>
</reference>
<proteinExistence type="predicted"/>
<protein>
    <submittedName>
        <fullName evidence="1">Uncharacterized protein</fullName>
    </submittedName>
</protein>
<accession>A0A2P2LJ14</accession>